<dbReference type="PANTHER" id="PTHR30349:SF81">
    <property type="entry name" value="TYROSINE RECOMBINASE XERC"/>
    <property type="match status" value="1"/>
</dbReference>
<dbReference type="Gene3D" id="1.10.443.10">
    <property type="entry name" value="Intergrase catalytic core"/>
    <property type="match status" value="1"/>
</dbReference>
<dbReference type="Pfam" id="PF00589">
    <property type="entry name" value="Phage_integrase"/>
    <property type="match status" value="1"/>
</dbReference>
<dbReference type="PANTHER" id="PTHR30349">
    <property type="entry name" value="PHAGE INTEGRASE-RELATED"/>
    <property type="match status" value="1"/>
</dbReference>
<name>A0A563DPN5_9MICO</name>
<evidence type="ECO:0000313" key="7">
    <source>
        <dbReference type="EMBL" id="TWP32177.1"/>
    </source>
</evidence>
<gene>
    <name evidence="7" type="ORF">FGL98_24605</name>
</gene>
<sequence>MTALAPTLQAFFTDRLVRQKNASPHTIASYRDTLRLLLVFVSERAGIPPTRLSIEDLDASLIGAFLDHLEHERGNSVRSRNTRLAAFHALFGYAALQHPEHAALIARVLAIPPKRYDKKVVCFLDDEQIDALLAAPDTSTWWGRRDHALILLAVRTGLRVSELTGLRCRDLHLGHGPYVQCTGKGRKQRCTPAA</sequence>
<keyword evidence="3" id="KW-0233">DNA recombination</keyword>
<dbReference type="PROSITE" id="PS51898">
    <property type="entry name" value="TYR_RECOMBINASE"/>
    <property type="match status" value="1"/>
</dbReference>
<organism evidence="7 8">
    <name type="scientific">Leekyejoonella antrihumi</name>
    <dbReference type="NCBI Taxonomy" id="1660198"/>
    <lineage>
        <taxon>Bacteria</taxon>
        <taxon>Bacillati</taxon>
        <taxon>Actinomycetota</taxon>
        <taxon>Actinomycetes</taxon>
        <taxon>Micrococcales</taxon>
        <taxon>Dermacoccaceae</taxon>
        <taxon>Leekyejoonella</taxon>
    </lineage>
</organism>
<dbReference type="SUPFAM" id="SSF56349">
    <property type="entry name" value="DNA breaking-rejoining enzymes"/>
    <property type="match status" value="1"/>
</dbReference>
<evidence type="ECO:0000313" key="8">
    <source>
        <dbReference type="Proteomes" id="UP000320244"/>
    </source>
</evidence>
<dbReference type="InterPro" id="IPR050090">
    <property type="entry name" value="Tyrosine_recombinase_XerCD"/>
</dbReference>
<evidence type="ECO:0000259" key="6">
    <source>
        <dbReference type="PROSITE" id="PS51900"/>
    </source>
</evidence>
<dbReference type="EMBL" id="VCQV01000089">
    <property type="protein sequence ID" value="TWP32177.1"/>
    <property type="molecule type" value="Genomic_DNA"/>
</dbReference>
<dbReference type="InterPro" id="IPR002104">
    <property type="entry name" value="Integrase_catalytic"/>
</dbReference>
<dbReference type="RefSeq" id="WP_146321455.1">
    <property type="nucleotide sequence ID" value="NZ_VCQV01000089.1"/>
</dbReference>
<dbReference type="GO" id="GO:0015074">
    <property type="term" value="P:DNA integration"/>
    <property type="evidence" value="ECO:0007669"/>
    <property type="project" value="UniProtKB-KW"/>
</dbReference>
<dbReference type="PROSITE" id="PS51900">
    <property type="entry name" value="CB"/>
    <property type="match status" value="1"/>
</dbReference>
<dbReference type="GO" id="GO:0006310">
    <property type="term" value="P:DNA recombination"/>
    <property type="evidence" value="ECO:0007669"/>
    <property type="project" value="UniProtKB-KW"/>
</dbReference>
<feature type="domain" description="Core-binding (CB)" evidence="6">
    <location>
        <begin position="2"/>
        <end position="95"/>
    </location>
</feature>
<evidence type="ECO:0000259" key="5">
    <source>
        <dbReference type="PROSITE" id="PS51898"/>
    </source>
</evidence>
<dbReference type="Gene3D" id="1.10.150.130">
    <property type="match status" value="1"/>
</dbReference>
<dbReference type="OrthoDB" id="9801717at2"/>
<accession>A0A563DPN5</accession>
<feature type="domain" description="Tyr recombinase" evidence="5">
    <location>
        <begin position="119"/>
        <end position="194"/>
    </location>
</feature>
<proteinExistence type="predicted"/>
<evidence type="ECO:0008006" key="9">
    <source>
        <dbReference type="Google" id="ProtNLM"/>
    </source>
</evidence>
<dbReference type="GO" id="GO:0003677">
    <property type="term" value="F:DNA binding"/>
    <property type="evidence" value="ECO:0007669"/>
    <property type="project" value="UniProtKB-UniRule"/>
</dbReference>
<dbReference type="Pfam" id="PF02899">
    <property type="entry name" value="Phage_int_SAM_1"/>
    <property type="match status" value="1"/>
</dbReference>
<evidence type="ECO:0000256" key="4">
    <source>
        <dbReference type="PROSITE-ProRule" id="PRU01248"/>
    </source>
</evidence>
<dbReference type="AlphaFoldDB" id="A0A563DPN5"/>
<dbReference type="InterPro" id="IPR013762">
    <property type="entry name" value="Integrase-like_cat_sf"/>
</dbReference>
<dbReference type="Proteomes" id="UP000320244">
    <property type="component" value="Unassembled WGS sequence"/>
</dbReference>
<comment type="caution">
    <text evidence="7">The sequence shown here is derived from an EMBL/GenBank/DDBJ whole genome shotgun (WGS) entry which is preliminary data.</text>
</comment>
<dbReference type="InterPro" id="IPR004107">
    <property type="entry name" value="Integrase_SAM-like_N"/>
</dbReference>
<evidence type="ECO:0000256" key="3">
    <source>
        <dbReference type="ARBA" id="ARBA00023172"/>
    </source>
</evidence>
<keyword evidence="1" id="KW-0229">DNA integration</keyword>
<evidence type="ECO:0000256" key="1">
    <source>
        <dbReference type="ARBA" id="ARBA00022908"/>
    </source>
</evidence>
<keyword evidence="2 4" id="KW-0238">DNA-binding</keyword>
<dbReference type="InterPro" id="IPR010998">
    <property type="entry name" value="Integrase_recombinase_N"/>
</dbReference>
<keyword evidence="8" id="KW-1185">Reference proteome</keyword>
<reference evidence="7 8" key="1">
    <citation type="submission" date="2019-05" db="EMBL/GenBank/DDBJ databases">
        <authorList>
            <person name="Lee S.D."/>
        </authorList>
    </citation>
    <scope>NUCLEOTIDE SEQUENCE [LARGE SCALE GENOMIC DNA]</scope>
    <source>
        <strain evidence="7 8">C5-26</strain>
    </source>
</reference>
<dbReference type="InterPro" id="IPR044068">
    <property type="entry name" value="CB"/>
</dbReference>
<evidence type="ECO:0000256" key="2">
    <source>
        <dbReference type="ARBA" id="ARBA00023125"/>
    </source>
</evidence>
<reference evidence="7 8" key="2">
    <citation type="submission" date="2019-08" db="EMBL/GenBank/DDBJ databases">
        <title>Jejuicoccus antrihumi gen. nov., sp. nov., a new member of the family Dermacoccaceae isolated from a cave.</title>
        <authorList>
            <person name="Schumann P."/>
            <person name="Kim I.S."/>
        </authorList>
    </citation>
    <scope>NUCLEOTIDE SEQUENCE [LARGE SCALE GENOMIC DNA]</scope>
    <source>
        <strain evidence="7 8">C5-26</strain>
    </source>
</reference>
<protein>
    <recommendedName>
        <fullName evidence="9">Integrase</fullName>
    </recommendedName>
</protein>
<dbReference type="InterPro" id="IPR011010">
    <property type="entry name" value="DNA_brk_join_enz"/>
</dbReference>